<reference evidence="1 2" key="1">
    <citation type="submission" date="2015-08" db="EMBL/GenBank/DDBJ databases">
        <title>Antibacterial properties of a collection of Vibrionaceae strains.</title>
        <authorList>
            <person name="Giubergia S."/>
        </authorList>
    </citation>
    <scope>NUCLEOTIDE SEQUENCE [LARGE SCALE GENOMIC DNA]</scope>
    <source>
        <strain evidence="1 2">S0821</strain>
    </source>
</reference>
<comment type="caution">
    <text evidence="1">The sequence shown here is derived from an EMBL/GenBank/DDBJ whole genome shotgun (WGS) entry which is preliminary data.</text>
</comment>
<keyword evidence="2" id="KW-1185">Reference proteome</keyword>
<dbReference type="PANTHER" id="PTHR35566">
    <property type="entry name" value="BLR3599 PROTEIN"/>
    <property type="match status" value="1"/>
</dbReference>
<dbReference type="PANTHER" id="PTHR35566:SF1">
    <property type="entry name" value="TYPE VI SECRETION SYSTEM BASEPLATE COMPONENT TSSK1"/>
    <property type="match status" value="1"/>
</dbReference>
<sequence>MFIAPQHFQQQDRHTHQYIQKYVALSSQGSGFGVSALELDHHYLKIGKFGVVHCQGIFPEGTMFDCVKELLLDIPEGTLNQRVYLALPLSVEGENEYGSRADKRRYVVSQVNLFDASDVVQSAIEAELAEPNIRLVLEGEDVTGLALLPVAKVLERQENGEVILDRSFIPACLHYGASQLLKERLKEIFILTQARANSVVQRIGAGQQTKSDLSLMREFLWLQTLNRWLPWLHLTLEQPQTSVDALYEGLVSFSAELDSFKPAMTTMPEPLVRDDLKQGFAGVFAQLREKLSMVQSDNVTEFNWDTNLFERRRLLRLSIPNLNQIEGRRFVMAVHASIGTAALLQVFPSACTLSGLSQIADLVRNSQSGVPIQVLPVAPNELKAQADVAYFEIDTAHEYWQQLKTKREPIALHVDSRVPDLSIKLYALG</sequence>
<dbReference type="InParanoid" id="A0A0Q2V306"/>
<dbReference type="NCBIfam" id="TIGR03353">
    <property type="entry name" value="VI_chp_4"/>
    <property type="match status" value="1"/>
</dbReference>
<evidence type="ECO:0000313" key="1">
    <source>
        <dbReference type="EMBL" id="KQH87176.1"/>
    </source>
</evidence>
<dbReference type="EMBL" id="LKHS01000004">
    <property type="protein sequence ID" value="KQH87176.1"/>
    <property type="molecule type" value="Genomic_DNA"/>
</dbReference>
<dbReference type="Proteomes" id="UP000051221">
    <property type="component" value="Unassembled WGS sequence"/>
</dbReference>
<dbReference type="InterPro" id="IPR010263">
    <property type="entry name" value="T6SS_TssK"/>
</dbReference>
<protein>
    <submittedName>
        <fullName evidence="1">Type VI secretion lipoprotein</fullName>
    </submittedName>
</protein>
<dbReference type="Pfam" id="PF05936">
    <property type="entry name" value="T6SS_VasE"/>
    <property type="match status" value="1"/>
</dbReference>
<accession>A0A0Q2V306</accession>
<proteinExistence type="predicted"/>
<dbReference type="AlphaFoldDB" id="A0A0Q2V306"/>
<gene>
    <name evidence="1" type="ORF">AMR76_05500</name>
</gene>
<name>A0A0Q2V306_VIBFU</name>
<keyword evidence="1" id="KW-0449">Lipoprotein</keyword>
<evidence type="ECO:0000313" key="2">
    <source>
        <dbReference type="Proteomes" id="UP000051221"/>
    </source>
</evidence>
<organism evidence="1 2">
    <name type="scientific">Vibrio furnissii</name>
    <dbReference type="NCBI Taxonomy" id="29494"/>
    <lineage>
        <taxon>Bacteria</taxon>
        <taxon>Pseudomonadati</taxon>
        <taxon>Pseudomonadota</taxon>
        <taxon>Gammaproteobacteria</taxon>
        <taxon>Vibrionales</taxon>
        <taxon>Vibrionaceae</taxon>
        <taxon>Vibrio</taxon>
    </lineage>
</organism>